<dbReference type="PANTHER" id="PTHR12415:SF3">
    <property type="entry name" value="OS04G0403400 PROTEIN"/>
    <property type="match status" value="1"/>
</dbReference>
<organism evidence="8 9">
    <name type="scientific">Quillaja saponaria</name>
    <name type="common">Soap bark tree</name>
    <dbReference type="NCBI Taxonomy" id="32244"/>
    <lineage>
        <taxon>Eukaryota</taxon>
        <taxon>Viridiplantae</taxon>
        <taxon>Streptophyta</taxon>
        <taxon>Embryophyta</taxon>
        <taxon>Tracheophyta</taxon>
        <taxon>Spermatophyta</taxon>
        <taxon>Magnoliopsida</taxon>
        <taxon>eudicotyledons</taxon>
        <taxon>Gunneridae</taxon>
        <taxon>Pentapetalae</taxon>
        <taxon>rosids</taxon>
        <taxon>fabids</taxon>
        <taxon>Fabales</taxon>
        <taxon>Quillajaceae</taxon>
        <taxon>Quillaja</taxon>
    </lineage>
</organism>
<keyword evidence="2" id="KW-0378">Hydrolase</keyword>
<dbReference type="Gene3D" id="3.30.870.10">
    <property type="entry name" value="Endonuclease Chain A"/>
    <property type="match status" value="2"/>
</dbReference>
<feature type="site" description="Interaction with DNA" evidence="5">
    <location>
        <position position="978"/>
    </location>
</feature>
<dbReference type="Gene3D" id="2.60.200.20">
    <property type="match status" value="1"/>
</dbReference>
<dbReference type="SUPFAM" id="SSF49879">
    <property type="entry name" value="SMAD/FHA domain"/>
    <property type="match status" value="1"/>
</dbReference>
<feature type="compositionally biased region" description="Acidic residues" evidence="6">
    <location>
        <begin position="1080"/>
        <end position="1097"/>
    </location>
</feature>
<dbReference type="Pfam" id="PF08797">
    <property type="entry name" value="HIRAN"/>
    <property type="match status" value="1"/>
</dbReference>
<gene>
    <name evidence="8" type="ORF">O6P43_030296</name>
</gene>
<accession>A0AAD7P803</accession>
<dbReference type="GO" id="GO:0003676">
    <property type="term" value="F:nucleic acid binding"/>
    <property type="evidence" value="ECO:0007669"/>
    <property type="project" value="InterPro"/>
</dbReference>
<reference evidence="8" key="1">
    <citation type="journal article" date="2023" name="Science">
        <title>Elucidation of the pathway for biosynthesis of saponin adjuvants from the soapbark tree.</title>
        <authorList>
            <person name="Reed J."/>
            <person name="Orme A."/>
            <person name="El-Demerdash A."/>
            <person name="Owen C."/>
            <person name="Martin L.B.B."/>
            <person name="Misra R.C."/>
            <person name="Kikuchi S."/>
            <person name="Rejzek M."/>
            <person name="Martin A.C."/>
            <person name="Harkess A."/>
            <person name="Leebens-Mack J."/>
            <person name="Louveau T."/>
            <person name="Stephenson M.J."/>
            <person name="Osbourn A."/>
        </authorList>
    </citation>
    <scope>NUCLEOTIDE SEQUENCE</scope>
    <source>
        <strain evidence="8">S10</strain>
    </source>
</reference>
<evidence type="ECO:0000256" key="6">
    <source>
        <dbReference type="SAM" id="MobiDB-lite"/>
    </source>
</evidence>
<dbReference type="GO" id="GO:0008081">
    <property type="term" value="F:phosphoric diester hydrolase activity"/>
    <property type="evidence" value="ECO:0007669"/>
    <property type="project" value="InterPro"/>
</dbReference>
<feature type="domain" description="FHA" evidence="7">
    <location>
        <begin position="84"/>
        <end position="154"/>
    </location>
</feature>
<evidence type="ECO:0000256" key="2">
    <source>
        <dbReference type="ARBA" id="ARBA00022801"/>
    </source>
</evidence>
<dbReference type="InterPro" id="IPR000253">
    <property type="entry name" value="FHA_dom"/>
</dbReference>
<feature type="region of interest" description="Disordered" evidence="6">
    <location>
        <begin position="1073"/>
        <end position="1106"/>
    </location>
</feature>
<evidence type="ECO:0000313" key="9">
    <source>
        <dbReference type="Proteomes" id="UP001163823"/>
    </source>
</evidence>
<dbReference type="Pfam" id="PF06087">
    <property type="entry name" value="Tyr-DNA_phospho"/>
    <property type="match status" value="2"/>
</dbReference>
<evidence type="ECO:0000256" key="3">
    <source>
        <dbReference type="PIRSR" id="PIRSR610347-1"/>
    </source>
</evidence>
<feature type="compositionally biased region" description="Low complexity" evidence="6">
    <location>
        <begin position="8"/>
        <end position="20"/>
    </location>
</feature>
<feature type="binding site" evidence="4">
    <location>
        <position position="533"/>
    </location>
    <ligand>
        <name>substrate</name>
    </ligand>
</feature>
<dbReference type="GO" id="GO:0005634">
    <property type="term" value="C:nucleus"/>
    <property type="evidence" value="ECO:0007669"/>
    <property type="project" value="InterPro"/>
</dbReference>
<feature type="binding site" evidence="4">
    <location>
        <position position="952"/>
    </location>
    <ligand>
        <name>substrate</name>
    </ligand>
</feature>
<dbReference type="GO" id="GO:0016818">
    <property type="term" value="F:hydrolase activity, acting on acid anhydrides, in phosphorus-containing anhydrides"/>
    <property type="evidence" value="ECO:0007669"/>
    <property type="project" value="InterPro"/>
</dbReference>
<name>A0AAD7P803_QUISA</name>
<dbReference type="CDD" id="cd09122">
    <property type="entry name" value="PLDc_Tdp1_1"/>
    <property type="match status" value="1"/>
</dbReference>
<dbReference type="InterPro" id="IPR014905">
    <property type="entry name" value="HIRAN"/>
</dbReference>
<dbReference type="PROSITE" id="PS50006">
    <property type="entry name" value="FHA_DOMAIN"/>
    <property type="match status" value="1"/>
</dbReference>
<keyword evidence="1" id="KW-0479">Metal-binding</keyword>
<dbReference type="Pfam" id="PF00498">
    <property type="entry name" value="FHA"/>
    <property type="match status" value="1"/>
</dbReference>
<feature type="region of interest" description="Disordered" evidence="6">
    <location>
        <begin position="1"/>
        <end position="34"/>
    </location>
</feature>
<dbReference type="GO" id="GO:0006281">
    <property type="term" value="P:DNA repair"/>
    <property type="evidence" value="ECO:0007669"/>
    <property type="project" value="InterPro"/>
</dbReference>
<evidence type="ECO:0000259" key="7">
    <source>
        <dbReference type="PROSITE" id="PS50006"/>
    </source>
</evidence>
<dbReference type="EMBL" id="JARAOO010000013">
    <property type="protein sequence ID" value="KAJ7945195.1"/>
    <property type="molecule type" value="Genomic_DNA"/>
</dbReference>
<dbReference type="AlphaFoldDB" id="A0AAD7P803"/>
<feature type="active site" description="Proton donor/acceptor" evidence="3">
    <location>
        <position position="950"/>
    </location>
</feature>
<evidence type="ECO:0000256" key="4">
    <source>
        <dbReference type="PIRSR" id="PIRSR610347-2"/>
    </source>
</evidence>
<protein>
    <submittedName>
        <fullName evidence="8">Tyrosyl-DNA phosphodiesterase</fullName>
    </submittedName>
</protein>
<dbReference type="Proteomes" id="UP001163823">
    <property type="component" value="Chromosome 13"/>
</dbReference>
<keyword evidence="9" id="KW-1185">Reference proteome</keyword>
<evidence type="ECO:0000313" key="8">
    <source>
        <dbReference type="EMBL" id="KAJ7945195.1"/>
    </source>
</evidence>
<proteinExistence type="predicted"/>
<dbReference type="SUPFAM" id="SSF56024">
    <property type="entry name" value="Phospholipase D/nuclease"/>
    <property type="match status" value="2"/>
</dbReference>
<dbReference type="Gene3D" id="3.30.70.2330">
    <property type="match status" value="1"/>
</dbReference>
<dbReference type="SMART" id="SM00240">
    <property type="entry name" value="FHA"/>
    <property type="match status" value="1"/>
</dbReference>
<dbReference type="GO" id="GO:0008270">
    <property type="term" value="F:zinc ion binding"/>
    <property type="evidence" value="ECO:0007669"/>
    <property type="project" value="InterPro"/>
</dbReference>
<dbReference type="InterPro" id="IPR010347">
    <property type="entry name" value="Tdp1"/>
</dbReference>
<dbReference type="CDD" id="cd09123">
    <property type="entry name" value="PLDc_Tdp1_2"/>
    <property type="match status" value="1"/>
</dbReference>
<dbReference type="PANTHER" id="PTHR12415">
    <property type="entry name" value="TYROSYL-DNA PHOSPHODIESTERASE 1"/>
    <property type="match status" value="1"/>
</dbReference>
<dbReference type="CDD" id="cd00060">
    <property type="entry name" value="FHA"/>
    <property type="match status" value="1"/>
</dbReference>
<sequence length="1127" mass="126073">MKDLNLFSSSNPRNNDSSNINKRDLEHDCSPNPSSDLPCKKLRSVLGKKAVAIVDFENFDVPLMSTGGNDSHSKSIHLQPDRPYTIGRSTRYCQFVFHDRRVSKQHCQILFDGSLHKIYILDGTLSFNDSSSFFVHGSRNRLSTNGVFVDGVRIKKGMAVELSVGDKILLVCGSDDGHCNRNQIGFVIRRIEYVDGVLQECEDVALCRTEVLGTTTSSGHSQGLTSCGKRNKRIFALRANDSYPDSAFLTSKYEQLVGRAKFLLSWCRGILHCDDPLSLLIHANPDIQYVGTSACSNHLKGLGYRDNFKVLVDGELQSRYVKEKAEQETILCENSNVGWIMENTQADVLQPNSITIYGRKSLALEAESEHGSGDHLSRQENIGIVSDNAIADNDTNISSSKSVGNKHGKIASPPGKNFYLNRLDFIDCLSSAHHTVISLPELLYPVENISQMFIATFTSDINWFLSYCEIPFHLPVTIACHNTERCWSSNTDSRISWPEPDYPNLVVVYPPFPESIAFSNNRKKQGIACHHPKLFVVQREDNIRVVVTSANLVEKQWNKVTNTIWWQDFPRSTSPDYSSLFTQVNDEEVRQDTKSDFAAHLAGFMASLLIDVPSQAHWIIELTKYDFTAANGHLIASVPEIHTYRTSCMSESTQSLPLLGSVVASVVGLSHLFHSAADSNGARLKMLAAFLRKSSKKNYGWVEIVLRRNLNVPADANAVSVLVPNPSGFSKGEYVQLGFLAREVAKWVSPLWDVGFFGFSGYICPEEALTAALGENCKKVRLRLHVSQGCHFRDIARMMQPEHVVSFCSLIASVQRCSGLWRLQEVLSRYKWPESLESDFIYGASSIGSSVNPQFLAAFSAAAGKKSLQYFDSEESDPEWGYWNAGEELKNPSIRIIFPTIERVKNGCHGILPARRMLCFSERTWQRLRTVDILHDAIPHPNNRVGHPMHVKVARRRFQSRRDASSFGWVYCGSHNFSAAAWGRAIANPSKKSNGSVKENTSDLGLHICNYELGIIFICPPTDTNGSPMINSTNLDDITLPFVMPAPRYGPMDRPATMQAMREALTELTKQESDKLVESATDEEIMEEIPDEEEEEMPATSYVTKEKEEEKAYAEILWSQVDSSQSC</sequence>
<comment type="caution">
    <text evidence="8">The sequence shown here is derived from an EMBL/GenBank/DDBJ whole genome shotgun (WGS) entry which is preliminary data.</text>
</comment>
<dbReference type="InterPro" id="IPR008984">
    <property type="entry name" value="SMAD_FHA_dom_sf"/>
</dbReference>
<feature type="active site" description="Nucleophile" evidence="3">
    <location>
        <position position="531"/>
    </location>
</feature>
<evidence type="ECO:0000256" key="5">
    <source>
        <dbReference type="PIRSR" id="PIRSR610347-3"/>
    </source>
</evidence>
<dbReference type="KEGG" id="qsa:O6P43_030296"/>
<evidence type="ECO:0000256" key="1">
    <source>
        <dbReference type="ARBA" id="ARBA00022723"/>
    </source>
</evidence>